<dbReference type="Pfam" id="PF13185">
    <property type="entry name" value="GAF_2"/>
    <property type="match status" value="1"/>
</dbReference>
<dbReference type="PROSITE" id="PS50113">
    <property type="entry name" value="PAC"/>
    <property type="match status" value="1"/>
</dbReference>
<dbReference type="SUPFAM" id="SSF55781">
    <property type="entry name" value="GAF domain-like"/>
    <property type="match status" value="2"/>
</dbReference>
<proteinExistence type="predicted"/>
<dbReference type="Gene3D" id="3.30.450.20">
    <property type="entry name" value="PAS domain"/>
    <property type="match status" value="2"/>
</dbReference>
<dbReference type="InterPro" id="IPR003018">
    <property type="entry name" value="GAF"/>
</dbReference>
<keyword evidence="8" id="KW-1185">Reference proteome</keyword>
<dbReference type="InterPro" id="IPR000700">
    <property type="entry name" value="PAS-assoc_C"/>
</dbReference>
<feature type="domain" description="PAC" evidence="6">
    <location>
        <begin position="158"/>
        <end position="209"/>
    </location>
</feature>
<dbReference type="InterPro" id="IPR031803">
    <property type="entry name" value="BAT_GAF/HTH-assoc"/>
</dbReference>
<dbReference type="PANTHER" id="PTHR34236">
    <property type="entry name" value="DIMETHYL SULFOXIDE REDUCTASE TRANSCRIPTIONAL ACTIVATOR"/>
    <property type="match status" value="1"/>
</dbReference>
<keyword evidence="1" id="KW-0805">Transcription regulation</keyword>
<dbReference type="InterPro" id="IPR013656">
    <property type="entry name" value="PAS_4"/>
</dbReference>
<dbReference type="Pfam" id="PF08448">
    <property type="entry name" value="PAS_4"/>
    <property type="match status" value="2"/>
</dbReference>
<organism evidence="7 8">
    <name type="scientific">Halomarina rubra</name>
    <dbReference type="NCBI Taxonomy" id="2071873"/>
    <lineage>
        <taxon>Archaea</taxon>
        <taxon>Methanobacteriati</taxon>
        <taxon>Methanobacteriota</taxon>
        <taxon>Stenosarchaea group</taxon>
        <taxon>Halobacteria</taxon>
        <taxon>Halobacteriales</taxon>
        <taxon>Natronomonadaceae</taxon>
        <taxon>Halomarina</taxon>
    </lineage>
</organism>
<evidence type="ECO:0000313" key="8">
    <source>
        <dbReference type="Proteomes" id="UP001597187"/>
    </source>
</evidence>
<dbReference type="InterPro" id="IPR029016">
    <property type="entry name" value="GAF-like_dom_sf"/>
</dbReference>
<dbReference type="NCBIfam" id="TIGR00229">
    <property type="entry name" value="sensory_box"/>
    <property type="match status" value="2"/>
</dbReference>
<evidence type="ECO:0000313" key="7">
    <source>
        <dbReference type="EMBL" id="MFD1513866.1"/>
    </source>
</evidence>
<feature type="coiled-coil region" evidence="3">
    <location>
        <begin position="310"/>
        <end position="341"/>
    </location>
</feature>
<dbReference type="InterPro" id="IPR007050">
    <property type="entry name" value="HTH_bacterioopsin"/>
</dbReference>
<evidence type="ECO:0000256" key="4">
    <source>
        <dbReference type="SAM" id="MobiDB-lite"/>
    </source>
</evidence>
<dbReference type="CDD" id="cd00130">
    <property type="entry name" value="PAS"/>
    <property type="match status" value="2"/>
</dbReference>
<dbReference type="EMBL" id="JBHUDC010000005">
    <property type="protein sequence ID" value="MFD1513866.1"/>
    <property type="molecule type" value="Genomic_DNA"/>
</dbReference>
<evidence type="ECO:0000256" key="1">
    <source>
        <dbReference type="ARBA" id="ARBA00023015"/>
    </source>
</evidence>
<dbReference type="Pfam" id="PF15915">
    <property type="entry name" value="BAT"/>
    <property type="match status" value="1"/>
</dbReference>
<name>A0ABD6AVR3_9EURY</name>
<feature type="domain" description="PAS" evidence="5">
    <location>
        <begin position="203"/>
        <end position="273"/>
    </location>
</feature>
<dbReference type="PANTHER" id="PTHR34236:SF1">
    <property type="entry name" value="DIMETHYL SULFOXIDE REDUCTASE TRANSCRIPTIONAL ACTIVATOR"/>
    <property type="match status" value="1"/>
</dbReference>
<evidence type="ECO:0000256" key="3">
    <source>
        <dbReference type="SAM" id="Coils"/>
    </source>
</evidence>
<dbReference type="Proteomes" id="UP001597187">
    <property type="component" value="Unassembled WGS sequence"/>
</dbReference>
<comment type="caution">
    <text evidence="7">The sequence shown here is derived from an EMBL/GenBank/DDBJ whole genome shotgun (WGS) entry which is preliminary data.</text>
</comment>
<dbReference type="Gene3D" id="3.30.450.40">
    <property type="match status" value="2"/>
</dbReference>
<dbReference type="Pfam" id="PF04967">
    <property type="entry name" value="HTH_10"/>
    <property type="match status" value="1"/>
</dbReference>
<dbReference type="SUPFAM" id="SSF55785">
    <property type="entry name" value="PYP-like sensor domain (PAS domain)"/>
    <property type="match status" value="2"/>
</dbReference>
<dbReference type="SMART" id="SM00091">
    <property type="entry name" value="PAS"/>
    <property type="match status" value="2"/>
</dbReference>
<dbReference type="InterPro" id="IPR000014">
    <property type="entry name" value="PAS"/>
</dbReference>
<evidence type="ECO:0000259" key="6">
    <source>
        <dbReference type="PROSITE" id="PS50113"/>
    </source>
</evidence>
<sequence>VTAAYEAGVTTVVDRQTAASDRILVETLRGALLEDPPTDAADDRSTVDATADGPVIDATGDRPTAERPADVAAETPTDAGDVGDADERHRRILDTVDDGLYALDSEERFVAVNEAYADLTGFSREELLGRPAAVVTDRLGGDEIDGLRRALDEGDGAVTLEADLPTADGRSVPIEARVAPFTVGPGDVGRVGVVRDVSERRQLERELEGILERVTDAFFAIDDDWRFAYVNERAAALLERSVADLLGEHIWTAFPEAVGTAFETEYERAVETGEAVTFEEFYSPLGAWFEVSAYPSETGLSVYFRDVSARKAAERRREDRIRQFEALNDRVQRLADATTREAVCEMTVEAAADVLGLDRSYVRLYDEESGELPVAARTDATPPDVDASLFGDASTGPVWETFIRGEQAELSGLDSADADVDVGGLAAFPLGEHGVFVTLSSASETFEETDLLAAELLCANARSSLDRAARESELRRQRDRFEEKNDRLERVNRINRAIREITQVLVQADSHEEVERLVCETLAAIDPFRFVWFGHHDPATDDLRAVASAGDDRGYLDDVVVTADDSPTGQGPAARAIATGAPAVQNSILQAPEFDPWREAALSRGFRSCVSVPVQYRDTRYGVLSIYSNTPNTFEEMEVSVLAELGQSIGYAANAIERKQALASERSVAFTFDLPDLDAPLFGFLDGSQGTFELENVVRRLDDRVHLFFTAHDVGFDAIHDHAEASPTVEHVTLLADDEGCQFECTVRETTFVTTLLDRGAVFETITVDDGAATVSVRVPQDVDARGIVRLIEERFGRVELRSRRELDEPVFSRGEFEREVRSLLTDRQTEVVETAYAAGFFEWPRKTNGQEVAALLDVTQPTVNRHIRAAERHLLGLLFDDREQP</sequence>
<evidence type="ECO:0000259" key="5">
    <source>
        <dbReference type="PROSITE" id="PS50112"/>
    </source>
</evidence>
<protein>
    <submittedName>
        <fullName evidence="7">Bacterio-opsin activator domain-containing protein</fullName>
    </submittedName>
</protein>
<evidence type="ECO:0000256" key="2">
    <source>
        <dbReference type="ARBA" id="ARBA00023163"/>
    </source>
</evidence>
<dbReference type="RefSeq" id="WP_250873828.1">
    <property type="nucleotide sequence ID" value="NZ_JALXFV010000005.1"/>
</dbReference>
<keyword evidence="2" id="KW-0804">Transcription</keyword>
<feature type="compositionally biased region" description="Basic and acidic residues" evidence="4">
    <location>
        <begin position="59"/>
        <end position="69"/>
    </location>
</feature>
<dbReference type="PROSITE" id="PS50112">
    <property type="entry name" value="PAS"/>
    <property type="match status" value="2"/>
</dbReference>
<dbReference type="SMART" id="SM00065">
    <property type="entry name" value="GAF"/>
    <property type="match status" value="2"/>
</dbReference>
<feature type="region of interest" description="Disordered" evidence="4">
    <location>
        <begin position="34"/>
        <end position="84"/>
    </location>
</feature>
<dbReference type="InterPro" id="IPR035965">
    <property type="entry name" value="PAS-like_dom_sf"/>
</dbReference>
<dbReference type="AlphaFoldDB" id="A0ABD6AVR3"/>
<reference evidence="7 8" key="1">
    <citation type="journal article" date="2019" name="Int. J. Syst. Evol. Microbiol.">
        <title>The Global Catalogue of Microorganisms (GCM) 10K type strain sequencing project: providing services to taxonomists for standard genome sequencing and annotation.</title>
        <authorList>
            <consortium name="The Broad Institute Genomics Platform"/>
            <consortium name="The Broad Institute Genome Sequencing Center for Infectious Disease"/>
            <person name="Wu L."/>
            <person name="Ma J."/>
        </authorList>
    </citation>
    <scope>NUCLEOTIDE SEQUENCE [LARGE SCALE GENOMIC DNA]</scope>
    <source>
        <strain evidence="7 8">CGMCC 1.12563</strain>
    </source>
</reference>
<feature type="domain" description="PAS" evidence="5">
    <location>
        <begin position="85"/>
        <end position="153"/>
    </location>
</feature>
<gene>
    <name evidence="7" type="ORF">ACFSBT_11315</name>
</gene>
<keyword evidence="3" id="KW-0175">Coiled coil</keyword>
<feature type="non-terminal residue" evidence="7">
    <location>
        <position position="1"/>
    </location>
</feature>
<accession>A0ABD6AVR3</accession>